<accession>A0A4R2RJU9</accession>
<dbReference type="Proteomes" id="UP000294813">
    <property type="component" value="Unassembled WGS sequence"/>
</dbReference>
<feature type="domain" description="NAD-dependent epimerase/dehydratase" evidence="2">
    <location>
        <begin position="9"/>
        <end position="229"/>
    </location>
</feature>
<dbReference type="Pfam" id="PF01370">
    <property type="entry name" value="Epimerase"/>
    <property type="match status" value="1"/>
</dbReference>
<comment type="similarity">
    <text evidence="1">Belongs to the NAD(P)-dependent epimerase/dehydratase family.</text>
</comment>
<sequence length="307" mass="34828">MVSVVNKSVLVTGATGFVGSHLVKGLVGDGWDVHIIVRSRSNLEQIENKARSITVHVHDGTMQGMNDIMAQASPYIVIHLAALFIGEHRSQDVEPLIQSNILFGAQLLEAMRQTNVAFMVNTGTHWQHYEHADYNPTSLYAATKQAFIDLACYYTQATPLRMITLKLADTYGPHDPRPKIFSLLRRIAISGELLKMSPGEQELGFVYVDDVVEAFIAAIELIQTQPEHYQDDFFVLPEKCYTLREIVRLYEKISGLPLAIEWGARPYRKREMMKVHRGKPLPRWRAKVDLFSGILRMLQLEQILPTD</sequence>
<keyword evidence="4" id="KW-1185">Reference proteome</keyword>
<evidence type="ECO:0000313" key="4">
    <source>
        <dbReference type="Proteomes" id="UP000294813"/>
    </source>
</evidence>
<organism evidence="3 4">
    <name type="scientific">Heliophilum fasciatum</name>
    <dbReference type="NCBI Taxonomy" id="35700"/>
    <lineage>
        <taxon>Bacteria</taxon>
        <taxon>Bacillati</taxon>
        <taxon>Bacillota</taxon>
        <taxon>Clostridia</taxon>
        <taxon>Eubacteriales</taxon>
        <taxon>Heliobacteriaceae</taxon>
        <taxon>Heliophilum</taxon>
    </lineage>
</organism>
<dbReference type="AlphaFoldDB" id="A0A4R2RJU9"/>
<dbReference type="SUPFAM" id="SSF51735">
    <property type="entry name" value="NAD(P)-binding Rossmann-fold domains"/>
    <property type="match status" value="1"/>
</dbReference>
<dbReference type="RefSeq" id="WP_131919306.1">
    <property type="nucleotide sequence ID" value="NZ_JAOQNU010000022.1"/>
</dbReference>
<dbReference type="OrthoDB" id="244102at2"/>
<gene>
    <name evidence="3" type="ORF">EDD73_11271</name>
</gene>
<comment type="caution">
    <text evidence="3">The sequence shown here is derived from an EMBL/GenBank/DDBJ whole genome shotgun (WGS) entry which is preliminary data.</text>
</comment>
<name>A0A4R2RJU9_9FIRM</name>
<reference evidence="3 4" key="1">
    <citation type="submission" date="2019-03" db="EMBL/GenBank/DDBJ databases">
        <title>Genomic Encyclopedia of Type Strains, Phase IV (KMG-IV): sequencing the most valuable type-strain genomes for metagenomic binning, comparative biology and taxonomic classification.</title>
        <authorList>
            <person name="Goeker M."/>
        </authorList>
    </citation>
    <scope>NUCLEOTIDE SEQUENCE [LARGE SCALE GENOMIC DNA]</scope>
    <source>
        <strain evidence="3 4">DSM 11170</strain>
    </source>
</reference>
<dbReference type="InterPro" id="IPR001509">
    <property type="entry name" value="Epimerase_deHydtase"/>
</dbReference>
<dbReference type="InterPro" id="IPR036291">
    <property type="entry name" value="NAD(P)-bd_dom_sf"/>
</dbReference>
<evidence type="ECO:0000259" key="2">
    <source>
        <dbReference type="Pfam" id="PF01370"/>
    </source>
</evidence>
<protein>
    <submittedName>
        <fullName evidence="3">Nucleoside-diphosphate-sugar epimerase</fullName>
    </submittedName>
</protein>
<proteinExistence type="inferred from homology"/>
<dbReference type="PANTHER" id="PTHR43000">
    <property type="entry name" value="DTDP-D-GLUCOSE 4,6-DEHYDRATASE-RELATED"/>
    <property type="match status" value="1"/>
</dbReference>
<evidence type="ECO:0000256" key="1">
    <source>
        <dbReference type="ARBA" id="ARBA00007637"/>
    </source>
</evidence>
<dbReference type="EMBL" id="SLXT01000012">
    <property type="protein sequence ID" value="TCP64110.1"/>
    <property type="molecule type" value="Genomic_DNA"/>
</dbReference>
<evidence type="ECO:0000313" key="3">
    <source>
        <dbReference type="EMBL" id="TCP64110.1"/>
    </source>
</evidence>
<dbReference type="Gene3D" id="3.40.50.720">
    <property type="entry name" value="NAD(P)-binding Rossmann-like Domain"/>
    <property type="match status" value="1"/>
</dbReference>